<evidence type="ECO:0000313" key="2">
    <source>
        <dbReference type="EMBL" id="RWR80294.1"/>
    </source>
</evidence>
<dbReference type="OrthoDB" id="1735671at2759"/>
<dbReference type="PROSITE" id="PS51257">
    <property type="entry name" value="PROKAR_LIPOPROTEIN"/>
    <property type="match status" value="1"/>
</dbReference>
<keyword evidence="3" id="KW-1185">Reference proteome</keyword>
<dbReference type="EMBL" id="QPKB01000003">
    <property type="protein sequence ID" value="RWR80294.1"/>
    <property type="molecule type" value="Genomic_DNA"/>
</dbReference>
<proteinExistence type="predicted"/>
<dbReference type="PANTHER" id="PTHR47747:SF2">
    <property type="entry name" value="RIBONUCLEASE P PROTEIN SUBUNIT P38-LIKE PROTEIN"/>
    <property type="match status" value="1"/>
</dbReference>
<dbReference type="AlphaFoldDB" id="A0A443NP44"/>
<sequence length="896" mass="103119">MDEKEILVSSGVATKEIVDSVYPMYFGASCAFAALQLLSTARGPMILCGEWSAIADRMLQGSAQLLGLLVWKAQGGEAMEGKVELLNKLKKAESEVALLKRMRTEDGKANEKVISIIATKEQSWTSERKRLRQHIQALSNDLRAFEAEKEEIMFNFNKEIGEKERLMQLKDEDLEEEICKRKELEERLRMAESVAEELRETAKKEAQDHSSELWKHKTAFIELVSNQRQLEAEMGRAIRQVEATKQELNVTLKQREESIVIIQKLSLEIINLKKDAEQKDKILSAMLRKSKVDMDEKQTLLKEVKLSKARRKQAELETERWRVRCELRPDKHLSSNLSNRPDSRSDMFLESKRLASVAVASSHRWTELKASKNGVNNRTFVFDYLEAGQRKELESISKRMSYATDGHFGQYSPGENVEHILCQLLFHVYLNFFFFSCFKGITTNAKQSDDCITLETEKYITILEQRHYEEIDAFAEQMRLKDEKLESFRWQLLSMELESKQLQSHIEGLDDNVSHFKEEIMKLEVLLSERDKELKSLKKKFSDFSLQSLHCKRRNSSDNTKHPEINPDATRSEAKIIKRKVRENEQYQEVGEVGISGEVETDIQESDAVVRIQEQSKKELERVENSFEDQWQGVGVAVRAPADEIEVIEVCINQDHARENHLNNNCPEHETANKLPSVENSLVKMDSTCKMDLHALGVSYKIKRLKQQLFMVENLAAAQALKKTTGKSNATGTLEICERRKTDEHGHQSKGFLIIMSLLNKHLKRYQNLEEKTNDLCKRMDEKDLVANSSRQHSSTTRMKEQTGALERFLEEAFQLQRYMVAAGQKLMEIQSRIACSFAVTAEGMDKSAGINMRQVEDHIRTLFREIQRGLEIRIARIIGDIEGTLACEGIMNIRN</sequence>
<dbReference type="Proteomes" id="UP000283530">
    <property type="component" value="Unassembled WGS sequence"/>
</dbReference>
<accession>A0A443NP44</accession>
<comment type="caution">
    <text evidence="2">The sequence shown here is derived from an EMBL/GenBank/DDBJ whole genome shotgun (WGS) entry which is preliminary data.</text>
</comment>
<reference evidence="2 3" key="1">
    <citation type="journal article" date="2019" name="Nat. Plants">
        <title>Stout camphor tree genome fills gaps in understanding of flowering plant genome evolution.</title>
        <authorList>
            <person name="Chaw S.M."/>
            <person name="Liu Y.C."/>
            <person name="Wu Y.W."/>
            <person name="Wang H.Y."/>
            <person name="Lin C.I."/>
            <person name="Wu C.S."/>
            <person name="Ke H.M."/>
            <person name="Chang L.Y."/>
            <person name="Hsu C.Y."/>
            <person name="Yang H.T."/>
            <person name="Sudianto E."/>
            <person name="Hsu M.H."/>
            <person name="Wu K.P."/>
            <person name="Wang L.N."/>
            <person name="Leebens-Mack J.H."/>
            <person name="Tsai I.J."/>
        </authorList>
    </citation>
    <scope>NUCLEOTIDE SEQUENCE [LARGE SCALE GENOMIC DNA]</scope>
    <source>
        <strain evidence="3">cv. Chaw 1501</strain>
        <tissue evidence="2">Young leaves</tissue>
    </source>
</reference>
<protein>
    <submittedName>
        <fullName evidence="2">Golgin subfamily A member 6-like protein 22 isoform X1</fullName>
    </submittedName>
</protein>
<dbReference type="STRING" id="337451.A0A443NP44"/>
<keyword evidence="1" id="KW-0175">Coiled coil</keyword>
<organism evidence="2 3">
    <name type="scientific">Cinnamomum micranthum f. kanehirae</name>
    <dbReference type="NCBI Taxonomy" id="337451"/>
    <lineage>
        <taxon>Eukaryota</taxon>
        <taxon>Viridiplantae</taxon>
        <taxon>Streptophyta</taxon>
        <taxon>Embryophyta</taxon>
        <taxon>Tracheophyta</taxon>
        <taxon>Spermatophyta</taxon>
        <taxon>Magnoliopsida</taxon>
        <taxon>Magnoliidae</taxon>
        <taxon>Laurales</taxon>
        <taxon>Lauraceae</taxon>
        <taxon>Cinnamomum</taxon>
    </lineage>
</organism>
<evidence type="ECO:0000313" key="3">
    <source>
        <dbReference type="Proteomes" id="UP000283530"/>
    </source>
</evidence>
<name>A0A443NP44_9MAGN</name>
<evidence type="ECO:0000256" key="1">
    <source>
        <dbReference type="SAM" id="Coils"/>
    </source>
</evidence>
<gene>
    <name evidence="2" type="ORF">CKAN_00892600</name>
</gene>
<feature type="coiled-coil region" evidence="1">
    <location>
        <begin position="128"/>
        <end position="317"/>
    </location>
</feature>
<dbReference type="PANTHER" id="PTHR47747">
    <property type="entry name" value="RIBONUCLEASE P PROTEIN SUBUNIT P38-LIKE PROTEIN"/>
    <property type="match status" value="1"/>
</dbReference>